<keyword evidence="3" id="KW-0378">Hydrolase</keyword>
<dbReference type="InterPro" id="IPR050093">
    <property type="entry name" value="ABC_SmlMolc_Importer"/>
</dbReference>
<keyword evidence="1" id="KW-0813">Transport</keyword>
<dbReference type="EC" id="3.6.3.30" evidence="3"/>
<dbReference type="Gene3D" id="3.40.50.300">
    <property type="entry name" value="P-loop containing nucleotide triphosphate hydrolases"/>
    <property type="match status" value="1"/>
</dbReference>
<sequence length="111" mass="12030">MAELRLEQLSKIFGNQTVVRKLDLTIPQGSFTAILGPSGCGKTTTLRIIAGLEQPSTGCLFLGSRLLANKIISLPPEQRNMGDGISILCSVASYDSRRECWLPPKATPDQQ</sequence>
<dbReference type="PANTHER" id="PTHR42781:SF4">
    <property type="entry name" value="SPERMIDINE_PUTRESCINE IMPORT ATP-BINDING PROTEIN POTA"/>
    <property type="match status" value="1"/>
</dbReference>
<name>A0A379SMD8_SALER</name>
<dbReference type="GO" id="GO:0005524">
    <property type="term" value="F:ATP binding"/>
    <property type="evidence" value="ECO:0007669"/>
    <property type="project" value="UniProtKB-KW"/>
</dbReference>
<dbReference type="Proteomes" id="UP000255443">
    <property type="component" value="Unassembled WGS sequence"/>
</dbReference>
<dbReference type="PANTHER" id="PTHR42781">
    <property type="entry name" value="SPERMIDINE/PUTRESCINE IMPORT ATP-BINDING PROTEIN POTA"/>
    <property type="match status" value="1"/>
</dbReference>
<dbReference type="InterPro" id="IPR003439">
    <property type="entry name" value="ABC_transporter-like_ATP-bd"/>
</dbReference>
<accession>A0A379SMD8</accession>
<keyword evidence="3" id="KW-0547">Nucleotide-binding</keyword>
<keyword evidence="3" id="KW-0067">ATP-binding</keyword>
<dbReference type="AlphaFoldDB" id="A0A379SMD8"/>
<protein>
    <submittedName>
        <fullName evidence="3">Spermidine/putrescine transport ATP-binding protein PotA</fullName>
        <ecNumber evidence="3">3.6.3.30</ecNumber>
    </submittedName>
</protein>
<feature type="domain" description="ABC transporter" evidence="2">
    <location>
        <begin position="20"/>
        <end position="69"/>
    </location>
</feature>
<reference evidence="3 4" key="1">
    <citation type="submission" date="2018-06" db="EMBL/GenBank/DDBJ databases">
        <authorList>
            <consortium name="Pathogen Informatics"/>
            <person name="Doyle S."/>
        </authorList>
    </citation>
    <scope>NUCLEOTIDE SEQUENCE [LARGE SCALE GENOMIC DNA]</scope>
    <source>
        <strain evidence="3 4">NCTC7303</strain>
    </source>
</reference>
<evidence type="ECO:0000256" key="1">
    <source>
        <dbReference type="ARBA" id="ARBA00022448"/>
    </source>
</evidence>
<gene>
    <name evidence="3" type="primary">potA_2</name>
    <name evidence="3" type="ORF">NCTC7303_02115</name>
</gene>
<dbReference type="EMBL" id="UGXC01000002">
    <property type="protein sequence ID" value="SUG29921.1"/>
    <property type="molecule type" value="Genomic_DNA"/>
</dbReference>
<dbReference type="Pfam" id="PF00005">
    <property type="entry name" value="ABC_tran"/>
    <property type="match status" value="1"/>
</dbReference>
<proteinExistence type="predicted"/>
<dbReference type="InterPro" id="IPR027417">
    <property type="entry name" value="P-loop_NTPase"/>
</dbReference>
<dbReference type="GO" id="GO:0016887">
    <property type="term" value="F:ATP hydrolysis activity"/>
    <property type="evidence" value="ECO:0007669"/>
    <property type="project" value="InterPro"/>
</dbReference>
<dbReference type="SUPFAM" id="SSF52540">
    <property type="entry name" value="P-loop containing nucleoside triphosphate hydrolases"/>
    <property type="match status" value="1"/>
</dbReference>
<evidence type="ECO:0000313" key="4">
    <source>
        <dbReference type="Proteomes" id="UP000255443"/>
    </source>
</evidence>
<evidence type="ECO:0000259" key="2">
    <source>
        <dbReference type="Pfam" id="PF00005"/>
    </source>
</evidence>
<evidence type="ECO:0000313" key="3">
    <source>
        <dbReference type="EMBL" id="SUG29921.1"/>
    </source>
</evidence>
<organism evidence="3 4">
    <name type="scientific">Salmonella enterica subsp. arizonae</name>
    <dbReference type="NCBI Taxonomy" id="59203"/>
    <lineage>
        <taxon>Bacteria</taxon>
        <taxon>Pseudomonadati</taxon>
        <taxon>Pseudomonadota</taxon>
        <taxon>Gammaproteobacteria</taxon>
        <taxon>Enterobacterales</taxon>
        <taxon>Enterobacteriaceae</taxon>
        <taxon>Salmonella</taxon>
    </lineage>
</organism>